<dbReference type="EMBL" id="JAAGWD010000003">
    <property type="protein sequence ID" value="NEM97950.1"/>
    <property type="molecule type" value="Genomic_DNA"/>
</dbReference>
<dbReference type="InterPro" id="IPR026444">
    <property type="entry name" value="Secre_tail"/>
</dbReference>
<dbReference type="InterPro" id="IPR000209">
    <property type="entry name" value="Peptidase_S8/S53_dom"/>
</dbReference>
<feature type="domain" description="Peptidase S8/S53" evidence="8">
    <location>
        <begin position="177"/>
        <end position="450"/>
    </location>
</feature>
<evidence type="ECO:0000313" key="9">
    <source>
        <dbReference type="EMBL" id="NEM97950.1"/>
    </source>
</evidence>
<dbReference type="InterPro" id="IPR036852">
    <property type="entry name" value="Peptidase_S8/S53_dom_sf"/>
</dbReference>
<dbReference type="InterPro" id="IPR015500">
    <property type="entry name" value="Peptidase_S8_subtilisin-rel"/>
</dbReference>
<name>A0A6B3LWI4_9BACT</name>
<dbReference type="PANTHER" id="PTHR43399">
    <property type="entry name" value="SUBTILISIN-RELATED"/>
    <property type="match status" value="1"/>
</dbReference>
<dbReference type="InterPro" id="IPR017317">
    <property type="entry name" value="Pept_S8_subtilisin_bacteroid-2"/>
</dbReference>
<keyword evidence="4 5" id="KW-0720">Serine protease</keyword>
<reference evidence="9 10" key="1">
    <citation type="submission" date="2020-02" db="EMBL/GenBank/DDBJ databases">
        <authorList>
            <person name="Kim M.K."/>
        </authorList>
    </citation>
    <scope>NUCLEOTIDE SEQUENCE [LARGE SCALE GENOMIC DNA]</scope>
    <source>
        <strain evidence="9 10">BT327</strain>
    </source>
</reference>
<dbReference type="InterPro" id="IPR023828">
    <property type="entry name" value="Peptidase_S8_Ser-AS"/>
</dbReference>
<evidence type="ECO:0000256" key="5">
    <source>
        <dbReference type="PROSITE-ProRule" id="PRU01240"/>
    </source>
</evidence>
<comment type="similarity">
    <text evidence="1 5 6">Belongs to the peptidase S8 family.</text>
</comment>
<keyword evidence="10" id="KW-1185">Reference proteome</keyword>
<dbReference type="GO" id="GO:0004252">
    <property type="term" value="F:serine-type endopeptidase activity"/>
    <property type="evidence" value="ECO:0007669"/>
    <property type="project" value="UniProtKB-UniRule"/>
</dbReference>
<organism evidence="9 10">
    <name type="scientific">Pontibacter burrus</name>
    <dbReference type="NCBI Taxonomy" id="2704466"/>
    <lineage>
        <taxon>Bacteria</taxon>
        <taxon>Pseudomonadati</taxon>
        <taxon>Bacteroidota</taxon>
        <taxon>Cytophagia</taxon>
        <taxon>Cytophagales</taxon>
        <taxon>Hymenobacteraceae</taxon>
        <taxon>Pontibacter</taxon>
    </lineage>
</organism>
<keyword evidence="7" id="KW-0732">Signal</keyword>
<dbReference type="InterPro" id="IPR023827">
    <property type="entry name" value="Peptidase_S8_Asp-AS"/>
</dbReference>
<gene>
    <name evidence="9" type="ORF">GXP69_09610</name>
</gene>
<evidence type="ECO:0000313" key="10">
    <source>
        <dbReference type="Proteomes" id="UP000474777"/>
    </source>
</evidence>
<sequence>MQRLFLFLLLVIASATAVAQTTETPRKYLIYLNDKAGTPYSIQQPEQFLSAKSIARRTRQQISVTTRDLPVNPAYVQNIKATGALVWYTSRWFNAVVVQATEAQLEQINNLNIVKQSRSLNRVAGSSAELTYSTPDSDTTAVTSKSSVQALNNMYGRAFHQADMLGVTELHAAGFRGEGMTIAVLDAGFLAVNIIAAFSHLYQNNQLRGTFDFVTKKQDVYTASSHGTAVLSTMAAYEPGFMIGTAYKANYLLLRTEDAASEHNIEEVNWLIAAEYADSAGADVLNSSLGYSSFDPPSQSYSYEQMDGNTTIVTKAADFAAATGMLVVTSAGNEGNKAWQHITAPADADSVLAVGAVDSLTNIASFSSRGPASDGRVKPDVVALGQNTYVLNTAGNLVRSNGTSFSGPIMAGFATILWQGYNSKTNLELIQFIRQSGDRASAPDNIYGYGIPSYKRVVTGLPNLFANDGVQVVNPVAGNELVLLLSELWHGQKAEVQLLDATGKALKTYSIQVTADRQTIDLQPLALQKGMYLCKVRSGKQVATIRFVKL</sequence>
<dbReference type="PIRSF" id="PIRSF037903">
    <property type="entry name" value="Subtilisin_rel_GFO_2223"/>
    <property type="match status" value="1"/>
</dbReference>
<feature type="chain" id="PRO_5025382980" evidence="7">
    <location>
        <begin position="20"/>
        <end position="550"/>
    </location>
</feature>
<feature type="signal peptide" evidence="7">
    <location>
        <begin position="1"/>
        <end position="19"/>
    </location>
</feature>
<dbReference type="PROSITE" id="PS51892">
    <property type="entry name" value="SUBTILASE"/>
    <property type="match status" value="1"/>
</dbReference>
<dbReference type="NCBIfam" id="TIGR04183">
    <property type="entry name" value="Por_Secre_tail"/>
    <property type="match status" value="1"/>
</dbReference>
<comment type="caution">
    <text evidence="9">The sequence shown here is derived from an EMBL/GenBank/DDBJ whole genome shotgun (WGS) entry which is preliminary data.</text>
</comment>
<evidence type="ECO:0000259" key="8">
    <source>
        <dbReference type="Pfam" id="PF00082"/>
    </source>
</evidence>
<dbReference type="PROSITE" id="PS00136">
    <property type="entry name" value="SUBTILASE_ASP"/>
    <property type="match status" value="1"/>
</dbReference>
<dbReference type="CDD" id="cd07493">
    <property type="entry name" value="Peptidases_S8_9"/>
    <property type="match status" value="1"/>
</dbReference>
<evidence type="ECO:0000256" key="1">
    <source>
        <dbReference type="ARBA" id="ARBA00011073"/>
    </source>
</evidence>
<accession>A0A6B3LWI4</accession>
<keyword evidence="3 5" id="KW-0378">Hydrolase</keyword>
<feature type="active site" description="Charge relay system" evidence="5">
    <location>
        <position position="404"/>
    </location>
</feature>
<dbReference type="Proteomes" id="UP000474777">
    <property type="component" value="Unassembled WGS sequence"/>
</dbReference>
<protein>
    <submittedName>
        <fullName evidence="9">S8 family serine peptidase</fullName>
    </submittedName>
</protein>
<evidence type="ECO:0000256" key="4">
    <source>
        <dbReference type="ARBA" id="ARBA00022825"/>
    </source>
</evidence>
<keyword evidence="2 5" id="KW-0645">Protease</keyword>
<evidence type="ECO:0000256" key="7">
    <source>
        <dbReference type="SAM" id="SignalP"/>
    </source>
</evidence>
<evidence type="ECO:0000256" key="3">
    <source>
        <dbReference type="ARBA" id="ARBA00022801"/>
    </source>
</evidence>
<dbReference type="SUPFAM" id="SSF52743">
    <property type="entry name" value="Subtilisin-like"/>
    <property type="match status" value="1"/>
</dbReference>
<dbReference type="Gene3D" id="3.40.50.200">
    <property type="entry name" value="Peptidase S8/S53 domain"/>
    <property type="match status" value="1"/>
</dbReference>
<evidence type="ECO:0000256" key="2">
    <source>
        <dbReference type="ARBA" id="ARBA00022670"/>
    </source>
</evidence>
<feature type="active site" description="Charge relay system" evidence="5">
    <location>
        <position position="186"/>
    </location>
</feature>
<evidence type="ECO:0000256" key="6">
    <source>
        <dbReference type="RuleBase" id="RU003355"/>
    </source>
</evidence>
<dbReference type="PANTHER" id="PTHR43399:SF4">
    <property type="entry name" value="CELL WALL-ASSOCIATED PROTEASE"/>
    <property type="match status" value="1"/>
</dbReference>
<proteinExistence type="inferred from homology"/>
<dbReference type="PRINTS" id="PR00723">
    <property type="entry name" value="SUBTILISIN"/>
</dbReference>
<dbReference type="GO" id="GO:0006508">
    <property type="term" value="P:proteolysis"/>
    <property type="evidence" value="ECO:0007669"/>
    <property type="project" value="UniProtKB-KW"/>
</dbReference>
<dbReference type="RefSeq" id="WP_163914749.1">
    <property type="nucleotide sequence ID" value="NZ_JAAGWD010000003.1"/>
</dbReference>
<dbReference type="Pfam" id="PF00082">
    <property type="entry name" value="Peptidase_S8"/>
    <property type="match status" value="1"/>
</dbReference>
<dbReference type="AlphaFoldDB" id="A0A6B3LWI4"/>
<dbReference type="PROSITE" id="PS00138">
    <property type="entry name" value="SUBTILASE_SER"/>
    <property type="match status" value="1"/>
</dbReference>
<feature type="active site" description="Charge relay system" evidence="5">
    <location>
        <position position="226"/>
    </location>
</feature>
<dbReference type="InterPro" id="IPR051048">
    <property type="entry name" value="Peptidase_S8/S53_subtilisin"/>
</dbReference>